<dbReference type="Proteomes" id="UP000316215">
    <property type="component" value="Chromosome"/>
</dbReference>
<name>A0A514K198_9ACTN</name>
<dbReference type="EMBL" id="CP022310">
    <property type="protein sequence ID" value="QDI73436.1"/>
    <property type="molecule type" value="Genomic_DNA"/>
</dbReference>
<reference evidence="1 2" key="1">
    <citation type="submission" date="2017-07" db="EMBL/GenBank/DDBJ databases">
        <title>The Complete Genome of Streptomyces asterosporus-ZSY.</title>
        <authorList>
            <person name="Zhang S."/>
        </authorList>
    </citation>
    <scope>NUCLEOTIDE SEQUENCE [LARGE SCALE GENOMIC DNA]</scope>
    <source>
        <strain evidence="1 2">DSM 41452</strain>
    </source>
</reference>
<dbReference type="KEGG" id="sast:CD934_23720"/>
<evidence type="ECO:0000313" key="1">
    <source>
        <dbReference type="EMBL" id="QDI73436.1"/>
    </source>
</evidence>
<protein>
    <submittedName>
        <fullName evidence="1">Uncharacterized protein</fullName>
    </submittedName>
</protein>
<sequence>MHVRTLEQTLRERHPELADRVHLGDAEGRTFLKVDLTGGRSVVLLRARLGHADVWVIEDLDLDSAPSVWPVTTPDDVLVDAAHAAASAHLSGLPLPSPWRWHESEPSEVTELADLLDAQGVRVLRVAASNRCFPYGPRHAPKLDVVGGGRARAILEAELPEAFVRVSLKPTLGWTVDVHSPAWDGWSRIDLGWCLRGRSFPVPGMPSAKASVREISELLCRGPQAWDIEPAWKPPRPDTLLPPESVPALQEALFTVAREQEAEPDWFTGFLRLWDADAVSAHHGTAGLPSASEVAEAVLEQLTDLGFADVREGSAGNPIESDSFHIAWHSGRKSLSISEVQKLNGLAAAAGEDVPKRLILITGTGLTRPAAEFADEAKAFVFYLDRTTGGLFSSNSRAYEALLPGRDPVRRELEPW</sequence>
<accession>A0A514K198</accession>
<organism evidence="1 2">
    <name type="scientific">Streptomyces calvus</name>
    <dbReference type="NCBI Taxonomy" id="67282"/>
    <lineage>
        <taxon>Bacteria</taxon>
        <taxon>Bacillati</taxon>
        <taxon>Actinomycetota</taxon>
        <taxon>Actinomycetes</taxon>
        <taxon>Kitasatosporales</taxon>
        <taxon>Streptomycetaceae</taxon>
        <taxon>Streptomyces</taxon>
    </lineage>
</organism>
<proteinExistence type="predicted"/>
<keyword evidence="2" id="KW-1185">Reference proteome</keyword>
<gene>
    <name evidence="1" type="ORF">CD934_23720</name>
</gene>
<evidence type="ECO:0000313" key="2">
    <source>
        <dbReference type="Proteomes" id="UP000316215"/>
    </source>
</evidence>
<dbReference type="AlphaFoldDB" id="A0A514K198"/>